<dbReference type="InterPro" id="IPR003439">
    <property type="entry name" value="ABC_transporter-like_ATP-bd"/>
</dbReference>
<dbReference type="Pfam" id="PF08402">
    <property type="entry name" value="TOBE_2"/>
    <property type="match status" value="1"/>
</dbReference>
<dbReference type="InterPro" id="IPR003593">
    <property type="entry name" value="AAA+_ATPase"/>
</dbReference>
<dbReference type="OrthoDB" id="9802264at2"/>
<dbReference type="PANTHER" id="PTHR42781">
    <property type="entry name" value="SPERMIDINE/PUTRESCINE IMPORT ATP-BINDING PROTEIN POTA"/>
    <property type="match status" value="1"/>
</dbReference>
<evidence type="ECO:0000313" key="6">
    <source>
        <dbReference type="Proteomes" id="UP000282125"/>
    </source>
</evidence>
<dbReference type="GO" id="GO:0022857">
    <property type="term" value="F:transmembrane transporter activity"/>
    <property type="evidence" value="ECO:0007669"/>
    <property type="project" value="InterPro"/>
</dbReference>
<dbReference type="Gene3D" id="3.40.50.300">
    <property type="entry name" value="P-loop containing nucleotide triphosphate hydrolases"/>
    <property type="match status" value="1"/>
</dbReference>
<name>A0A3P3DPF2_9RHOB</name>
<dbReference type="FunFam" id="3.40.50.300:FF:000133">
    <property type="entry name" value="Spermidine/putrescine import ATP-binding protein PotA"/>
    <property type="match status" value="1"/>
</dbReference>
<evidence type="ECO:0000256" key="1">
    <source>
        <dbReference type="ARBA" id="ARBA00022448"/>
    </source>
</evidence>
<protein>
    <submittedName>
        <fullName evidence="5">ABC transporter ATP-binding protein</fullName>
    </submittedName>
</protein>
<keyword evidence="3 5" id="KW-0067">ATP-binding</keyword>
<dbReference type="Proteomes" id="UP000282125">
    <property type="component" value="Unassembled WGS sequence"/>
</dbReference>
<dbReference type="SUPFAM" id="SSF52540">
    <property type="entry name" value="P-loop containing nucleoside triphosphate hydrolases"/>
    <property type="match status" value="1"/>
</dbReference>
<reference evidence="5 6" key="1">
    <citation type="submission" date="2018-11" db="EMBL/GenBank/DDBJ databases">
        <title>Gemmobacter sp. nov., YIM 102744-1 draft genome.</title>
        <authorList>
            <person name="Li G."/>
            <person name="Jiang Y."/>
        </authorList>
    </citation>
    <scope>NUCLEOTIDE SEQUENCE [LARGE SCALE GENOMIC DNA]</scope>
    <source>
        <strain evidence="5 6">YIM 102744-1</strain>
    </source>
</reference>
<dbReference type="Gene3D" id="2.40.50.100">
    <property type="match status" value="1"/>
</dbReference>
<evidence type="ECO:0000259" key="4">
    <source>
        <dbReference type="PROSITE" id="PS50893"/>
    </source>
</evidence>
<evidence type="ECO:0000256" key="2">
    <source>
        <dbReference type="ARBA" id="ARBA00022741"/>
    </source>
</evidence>
<gene>
    <name evidence="5" type="ORF">EG244_06855</name>
</gene>
<organism evidence="5 6">
    <name type="scientific">Falsigemmobacter faecalis</name>
    <dbReference type="NCBI Taxonomy" id="2488730"/>
    <lineage>
        <taxon>Bacteria</taxon>
        <taxon>Pseudomonadati</taxon>
        <taxon>Pseudomonadota</taxon>
        <taxon>Alphaproteobacteria</taxon>
        <taxon>Rhodobacterales</taxon>
        <taxon>Paracoccaceae</taxon>
        <taxon>Falsigemmobacter</taxon>
    </lineage>
</organism>
<dbReference type="GO" id="GO:0015847">
    <property type="term" value="P:putrescine transport"/>
    <property type="evidence" value="ECO:0007669"/>
    <property type="project" value="UniProtKB-ARBA"/>
</dbReference>
<keyword evidence="6" id="KW-1185">Reference proteome</keyword>
<dbReference type="RefSeq" id="WP_124964272.1">
    <property type="nucleotide sequence ID" value="NZ_RRAZ01000008.1"/>
</dbReference>
<dbReference type="SMART" id="SM00382">
    <property type="entry name" value="AAA"/>
    <property type="match status" value="1"/>
</dbReference>
<keyword evidence="1" id="KW-0813">Transport</keyword>
<dbReference type="InterPro" id="IPR008995">
    <property type="entry name" value="Mo/tungstate-bd_C_term_dom"/>
</dbReference>
<dbReference type="InterPro" id="IPR013611">
    <property type="entry name" value="Transp-assoc_OB_typ2"/>
</dbReference>
<dbReference type="GO" id="GO:0043190">
    <property type="term" value="C:ATP-binding cassette (ABC) transporter complex"/>
    <property type="evidence" value="ECO:0007669"/>
    <property type="project" value="InterPro"/>
</dbReference>
<keyword evidence="2" id="KW-0547">Nucleotide-binding</keyword>
<comment type="caution">
    <text evidence="5">The sequence shown here is derived from an EMBL/GenBank/DDBJ whole genome shotgun (WGS) entry which is preliminary data.</text>
</comment>
<dbReference type="AlphaFoldDB" id="A0A3P3DPF2"/>
<dbReference type="InterPro" id="IPR017871">
    <property type="entry name" value="ABC_transporter-like_CS"/>
</dbReference>
<dbReference type="PROSITE" id="PS50893">
    <property type="entry name" value="ABC_TRANSPORTER_2"/>
    <property type="match status" value="1"/>
</dbReference>
<dbReference type="SUPFAM" id="SSF50331">
    <property type="entry name" value="MOP-like"/>
    <property type="match status" value="1"/>
</dbReference>
<dbReference type="InterPro" id="IPR050093">
    <property type="entry name" value="ABC_SmlMolc_Importer"/>
</dbReference>
<accession>A0A3P3DPF2</accession>
<dbReference type="Pfam" id="PF00005">
    <property type="entry name" value="ABC_tran"/>
    <property type="match status" value="1"/>
</dbReference>
<feature type="domain" description="ABC transporter" evidence="4">
    <location>
        <begin position="10"/>
        <end position="240"/>
    </location>
</feature>
<sequence length="358" mass="38271">MTLTQRGTGIEIRGLRKAFGQVTAIDHLDLDIHPGEFLALLGPSGSGKSTVLMALAGFEPPTGGTIRIDGEDCTHVPPHRRNIGMVFQHYTLFPHMSVLDNVAFPLRMRGVAKEERRARAAAALETVRLGAFGDRLPKQLSGGQQQRVAIARAIVYNPRVLLMDEPLSALDKNLREEMQIEIKRLQESLGITVVFVTHDQGEALTMADRVAILQSGRLQQISPARELYERPANLFAAGFIGEMNQLNARYDGARAHFSDGTSLAVPQTALVAPVPPGPATLTIRPERVRPVAPGSGDLQGVVRDVIYSGAGTLIIAELPGGTEFRARISSAGIAPPAAGAPLGFALPPEGLLLYPAAA</sequence>
<evidence type="ECO:0000256" key="3">
    <source>
        <dbReference type="ARBA" id="ARBA00022840"/>
    </source>
</evidence>
<evidence type="ECO:0000313" key="5">
    <source>
        <dbReference type="EMBL" id="RRH76133.1"/>
    </source>
</evidence>
<dbReference type="EMBL" id="RRAZ01000008">
    <property type="protein sequence ID" value="RRH76133.1"/>
    <property type="molecule type" value="Genomic_DNA"/>
</dbReference>
<dbReference type="GO" id="GO:0016887">
    <property type="term" value="F:ATP hydrolysis activity"/>
    <property type="evidence" value="ECO:0007669"/>
    <property type="project" value="InterPro"/>
</dbReference>
<dbReference type="InterPro" id="IPR027417">
    <property type="entry name" value="P-loop_NTPase"/>
</dbReference>
<dbReference type="GO" id="GO:0005524">
    <property type="term" value="F:ATP binding"/>
    <property type="evidence" value="ECO:0007669"/>
    <property type="project" value="UniProtKB-KW"/>
</dbReference>
<dbReference type="PROSITE" id="PS00211">
    <property type="entry name" value="ABC_TRANSPORTER_1"/>
    <property type="match status" value="1"/>
</dbReference>
<dbReference type="PANTHER" id="PTHR42781:SF4">
    <property type="entry name" value="SPERMIDINE_PUTRESCINE IMPORT ATP-BINDING PROTEIN POTA"/>
    <property type="match status" value="1"/>
</dbReference>
<proteinExistence type="predicted"/>